<dbReference type="AlphaFoldDB" id="A0A653DPY7"/>
<sequence>MMWTRTENYIVTAKNVLLLLVPSLSNLFDVSLDDYPDLEDIFNPSADNATIAKPDNITIDLAQILFGPDFICVRAKHPRENGILKKMLPENLRPVTGETHSQH</sequence>
<name>A0A653DPY7_CALMS</name>
<gene>
    <name evidence="2" type="ORF">CALMAC_LOCUS19415</name>
</gene>
<feature type="chain" id="PRO_5024792138" evidence="1">
    <location>
        <begin position="28"/>
        <end position="103"/>
    </location>
</feature>
<keyword evidence="3" id="KW-1185">Reference proteome</keyword>
<protein>
    <submittedName>
        <fullName evidence="2">Uncharacterized protein</fullName>
    </submittedName>
</protein>
<reference evidence="2 3" key="1">
    <citation type="submission" date="2019-01" db="EMBL/GenBank/DDBJ databases">
        <authorList>
            <person name="Sayadi A."/>
        </authorList>
    </citation>
    <scope>NUCLEOTIDE SEQUENCE [LARGE SCALE GENOMIC DNA]</scope>
</reference>
<keyword evidence="1" id="KW-0732">Signal</keyword>
<dbReference type="OrthoDB" id="6696891at2759"/>
<proteinExistence type="predicted"/>
<accession>A0A653DPY7</accession>
<feature type="signal peptide" evidence="1">
    <location>
        <begin position="1"/>
        <end position="27"/>
    </location>
</feature>
<dbReference type="Proteomes" id="UP000410492">
    <property type="component" value="Unassembled WGS sequence"/>
</dbReference>
<organism evidence="2 3">
    <name type="scientific">Callosobruchus maculatus</name>
    <name type="common">Southern cowpea weevil</name>
    <name type="synonym">Pulse bruchid</name>
    <dbReference type="NCBI Taxonomy" id="64391"/>
    <lineage>
        <taxon>Eukaryota</taxon>
        <taxon>Metazoa</taxon>
        <taxon>Ecdysozoa</taxon>
        <taxon>Arthropoda</taxon>
        <taxon>Hexapoda</taxon>
        <taxon>Insecta</taxon>
        <taxon>Pterygota</taxon>
        <taxon>Neoptera</taxon>
        <taxon>Endopterygota</taxon>
        <taxon>Coleoptera</taxon>
        <taxon>Polyphaga</taxon>
        <taxon>Cucujiformia</taxon>
        <taxon>Chrysomeloidea</taxon>
        <taxon>Chrysomelidae</taxon>
        <taxon>Bruchinae</taxon>
        <taxon>Bruchini</taxon>
        <taxon>Callosobruchus</taxon>
    </lineage>
</organism>
<evidence type="ECO:0000256" key="1">
    <source>
        <dbReference type="SAM" id="SignalP"/>
    </source>
</evidence>
<evidence type="ECO:0000313" key="2">
    <source>
        <dbReference type="EMBL" id="VEN62266.1"/>
    </source>
</evidence>
<dbReference type="EMBL" id="CAACVG010013701">
    <property type="protein sequence ID" value="VEN62266.1"/>
    <property type="molecule type" value="Genomic_DNA"/>
</dbReference>
<evidence type="ECO:0000313" key="3">
    <source>
        <dbReference type="Proteomes" id="UP000410492"/>
    </source>
</evidence>